<dbReference type="EMBL" id="LAZR01038625">
    <property type="protein sequence ID" value="KKL19055.1"/>
    <property type="molecule type" value="Genomic_DNA"/>
</dbReference>
<name>A0A0F9BBH2_9ZZZZ</name>
<protein>
    <submittedName>
        <fullName evidence="1">Uncharacterized protein</fullName>
    </submittedName>
</protein>
<proteinExistence type="predicted"/>
<dbReference type="AlphaFoldDB" id="A0A0F9BBH2"/>
<evidence type="ECO:0000313" key="1">
    <source>
        <dbReference type="EMBL" id="KKL19055.1"/>
    </source>
</evidence>
<organism evidence="1">
    <name type="scientific">marine sediment metagenome</name>
    <dbReference type="NCBI Taxonomy" id="412755"/>
    <lineage>
        <taxon>unclassified sequences</taxon>
        <taxon>metagenomes</taxon>
        <taxon>ecological metagenomes</taxon>
    </lineage>
</organism>
<accession>A0A0F9BBH2</accession>
<comment type="caution">
    <text evidence="1">The sequence shown here is derived from an EMBL/GenBank/DDBJ whole genome shotgun (WGS) entry which is preliminary data.</text>
</comment>
<gene>
    <name evidence="1" type="ORF">LCGC14_2469250</name>
</gene>
<feature type="non-terminal residue" evidence="1">
    <location>
        <position position="1"/>
    </location>
</feature>
<reference evidence="1" key="1">
    <citation type="journal article" date="2015" name="Nature">
        <title>Complex archaea that bridge the gap between prokaryotes and eukaryotes.</title>
        <authorList>
            <person name="Spang A."/>
            <person name="Saw J.H."/>
            <person name="Jorgensen S.L."/>
            <person name="Zaremba-Niedzwiedzka K."/>
            <person name="Martijn J."/>
            <person name="Lind A.E."/>
            <person name="van Eijk R."/>
            <person name="Schleper C."/>
            <person name="Guy L."/>
            <person name="Ettema T.J."/>
        </authorList>
    </citation>
    <scope>NUCLEOTIDE SEQUENCE</scope>
</reference>
<sequence length="40" mass="4089">AGYTTADMELTAGTTAVFGRKVDALTKKLGFVLGDIGADL</sequence>